<organism evidence="3 4">
    <name type="scientific">Ruegeria marisrubri</name>
    <dbReference type="NCBI Taxonomy" id="1685379"/>
    <lineage>
        <taxon>Bacteria</taxon>
        <taxon>Pseudomonadati</taxon>
        <taxon>Pseudomonadota</taxon>
        <taxon>Alphaproteobacteria</taxon>
        <taxon>Rhodobacterales</taxon>
        <taxon>Roseobacteraceae</taxon>
        <taxon>Ruegeria</taxon>
    </lineage>
</organism>
<comment type="caution">
    <text evidence="3">The sequence shown here is derived from an EMBL/GenBank/DDBJ whole genome shotgun (WGS) entry which is preliminary data.</text>
</comment>
<evidence type="ECO:0000259" key="2">
    <source>
        <dbReference type="Pfam" id="PF25583"/>
    </source>
</evidence>
<evidence type="ECO:0000313" key="3">
    <source>
        <dbReference type="EMBL" id="KUJ77886.1"/>
    </source>
</evidence>
<protein>
    <submittedName>
        <fullName evidence="3">Uncharacterized protein</fullName>
    </submittedName>
</protein>
<dbReference type="PANTHER" id="PTHR34580">
    <property type="match status" value="1"/>
</dbReference>
<dbReference type="Pfam" id="PF13280">
    <property type="entry name" value="WYL"/>
    <property type="match status" value="1"/>
</dbReference>
<gene>
    <name evidence="3" type="ORF">AVO45_07880</name>
</gene>
<keyword evidence="4" id="KW-1185">Reference proteome</keyword>
<proteinExistence type="predicted"/>
<reference evidence="3 4" key="1">
    <citation type="submission" date="2015-12" db="EMBL/GenBank/DDBJ databases">
        <authorList>
            <person name="Shamseldin A."/>
            <person name="Moawad H."/>
            <person name="Abd El-Rahim W.M."/>
            <person name="Sadowsky M.J."/>
        </authorList>
    </citation>
    <scope>NUCLEOTIDE SEQUENCE [LARGE SCALE GENOMIC DNA]</scope>
    <source>
        <strain evidence="3 4">ZGT118</strain>
    </source>
</reference>
<dbReference type="InterPro" id="IPR026881">
    <property type="entry name" value="WYL_dom"/>
</dbReference>
<dbReference type="RefSeq" id="WP_068346860.1">
    <property type="nucleotide sequence ID" value="NZ_LQBQ01000023.1"/>
</dbReference>
<accession>A0A0X3TTS7</accession>
<sequence length="325" mass="36716">MSFEKAKDLLRLADMAAARHRGVSLREIEEAFGVTRRTAQRMTQALHEAFPHSVNVIEDPDRTRRWVLKPNRLSSLALNGADELEALEVALARLDDPADLRQRRALTGLRERLLAAIPSASARRVEADAEALLEAYGMAARPGPVARIEAGIVDAISEALRGPHRLWIRYTGTRRLLEPYGILLGARRYLVARQPDKDARLRHFRLDRIEEATATDEWFARDEGFNLADHAARAFGSYHDDGQYGEVIWRFAPDAAERAASWQFHPGQTTRLLEDGRLEVRFHAGGWLEMAWHLYQWGDSVEVVAPEALARLVHPARRGDFDALP</sequence>
<dbReference type="InterPro" id="IPR051534">
    <property type="entry name" value="CBASS_pafABC_assoc_protein"/>
</dbReference>
<feature type="domain" description="WCX" evidence="2">
    <location>
        <begin position="250"/>
        <end position="313"/>
    </location>
</feature>
<feature type="domain" description="WYL" evidence="1">
    <location>
        <begin position="152"/>
        <end position="213"/>
    </location>
</feature>
<evidence type="ECO:0000259" key="1">
    <source>
        <dbReference type="Pfam" id="PF13280"/>
    </source>
</evidence>
<dbReference type="AlphaFoldDB" id="A0A0X3TTS7"/>
<dbReference type="PROSITE" id="PS52050">
    <property type="entry name" value="WYL"/>
    <property type="match status" value="1"/>
</dbReference>
<dbReference type="Pfam" id="PF25583">
    <property type="entry name" value="WCX"/>
    <property type="match status" value="1"/>
</dbReference>
<dbReference type="Proteomes" id="UP000053791">
    <property type="component" value="Unassembled WGS sequence"/>
</dbReference>
<evidence type="ECO:0000313" key="4">
    <source>
        <dbReference type="Proteomes" id="UP000053791"/>
    </source>
</evidence>
<dbReference type="OrthoDB" id="7626446at2"/>
<dbReference type="EMBL" id="LQBQ01000023">
    <property type="protein sequence ID" value="KUJ77886.1"/>
    <property type="molecule type" value="Genomic_DNA"/>
</dbReference>
<dbReference type="PANTHER" id="PTHR34580:SF1">
    <property type="entry name" value="PROTEIN PAFC"/>
    <property type="match status" value="1"/>
</dbReference>
<dbReference type="InterPro" id="IPR057727">
    <property type="entry name" value="WCX_dom"/>
</dbReference>
<name>A0A0X3TTS7_9RHOB</name>
<dbReference type="Gene3D" id="1.10.10.10">
    <property type="entry name" value="Winged helix-like DNA-binding domain superfamily/Winged helix DNA-binding domain"/>
    <property type="match status" value="1"/>
</dbReference>
<dbReference type="InterPro" id="IPR036388">
    <property type="entry name" value="WH-like_DNA-bd_sf"/>
</dbReference>
<dbReference type="STRING" id="1685379.AVO45_07880"/>